<evidence type="ECO:0000313" key="9">
    <source>
        <dbReference type="Proteomes" id="UP000800040"/>
    </source>
</evidence>
<feature type="domain" description="Exocyst complex component Sec8 N-terminal" evidence="6">
    <location>
        <begin position="110"/>
        <end position="249"/>
    </location>
</feature>
<evidence type="ECO:0000256" key="3">
    <source>
        <dbReference type="ARBA" id="ARBA00022927"/>
    </source>
</evidence>
<name>A0A6A5KP33_9PLEO</name>
<protein>
    <recommendedName>
        <fullName evidence="4">Exocyst complex component Sec8</fullName>
    </recommendedName>
</protein>
<dbReference type="GO" id="GO:0000145">
    <property type="term" value="C:exocyst"/>
    <property type="evidence" value="ECO:0007669"/>
    <property type="project" value="UniProtKB-UniRule"/>
</dbReference>
<keyword evidence="3 4" id="KW-0653">Protein transport</keyword>
<keyword evidence="9" id="KW-1185">Reference proteome</keyword>
<accession>A0A6A5KP33</accession>
<sequence>MSRNPAYSRPADSNYNRRPGGYGGVNAPQDDYSPRPSNERERPRRPGGYGGLAQEEEQARRPSGERDRERAPGGYGGTGGAGGATGFSALDARNGSRPRAANYGPGSQAIEDVLQYIQHNWDFMTKDQCVPIQVALKLMDSSSLGLADQAGQFQQTHRQLQNALKGIVNEHHQGFNSSIGTFHQIQSSLQTSQSRVRSLKGSLVSAKSQLSAAKPELNEFATTSQNYHDMLQMLETIQRLQLVPERLEARISEKRFLTAVDILQDALRMIRKTDMDKIGALSDLRTYLSNQEVSLTDILLEELHSHLYLKSPYCEDRWKEYAHNQVKGDLSQRAHADARGRLLYYFLDGLDTSEPMTDDSTHNPEADTFQYIRLVIEALNKMNRLDMAVDTIEQRLPVELFKVVDKSNNEVAQRHPSILRAYASKKSSKSKTEIESDDVRTTLLNDLMWTLYARFEAIAESHRVVHDVVAGIVRRENRASSSATLTRGFKELWKLYQSEMRSLLHDYLATDGEASYRGGQGQASAGSAFSRAPRDRNKRMFKLSDIDTEVTELSKEREHLELILRSSVPGLVSDSKRPDLVATSTAANLDGSATGHKLLVEPSVFNMGILLPPSLDFLNRLKEVVPSNAEISMSTLTSFLDDFLVNVFHPQLDETLVELCSQTFIELDSFSQDPHWSRYSKKPIFKGTAQFLTLITAFCKMLDNLPHDQAFSQLIVTQMDTYAQKCTGWYKALVSRSRPTPSGRRMKAPAVWAESDAMQELIARLVQLEPTDQENVNKAIENEVALLIEAVEADEPLDQADMIQDKKSIISLCLLYTSMKWLATKTAQLRHISDRASDSNSAESSGQRHNRRWTQLSSSDPKPEGARVYLPLSPETAAIFDAVVATYQSLSTRVLRTLHLSIRSTMLHSLNASMQPNIYIDTLLSDPDPAILALNSTLVSFDTEVSTYMPAVSYNHITRGLAALMDTYLLTLCTSKIERMNTNGCALMQLNILVLQQNLKNIEEGATLPYAALFFDLFTAGPDAIVARAKQYGKDFGVPGEMFGEEDVKKLLQMTYEERINAENREASVQAKRALDAQLLEISEFMY</sequence>
<dbReference type="OrthoDB" id="272977at2759"/>
<evidence type="ECO:0000256" key="5">
    <source>
        <dbReference type="SAM" id="MobiDB-lite"/>
    </source>
</evidence>
<keyword evidence="1 4" id="KW-0813">Transport</keyword>
<comment type="similarity">
    <text evidence="4">Belongs to the SEC8 family.</text>
</comment>
<dbReference type="EMBL" id="ML975257">
    <property type="protein sequence ID" value="KAF1837900.1"/>
    <property type="molecule type" value="Genomic_DNA"/>
</dbReference>
<dbReference type="Pfam" id="PF04048">
    <property type="entry name" value="Sec8_N"/>
    <property type="match status" value="1"/>
</dbReference>
<dbReference type="Proteomes" id="UP000800040">
    <property type="component" value="Unassembled WGS sequence"/>
</dbReference>
<evidence type="ECO:0000256" key="1">
    <source>
        <dbReference type="ARBA" id="ARBA00022448"/>
    </source>
</evidence>
<dbReference type="GO" id="GO:0015031">
    <property type="term" value="P:protein transport"/>
    <property type="evidence" value="ECO:0007669"/>
    <property type="project" value="UniProtKB-KW"/>
</dbReference>
<feature type="region of interest" description="Disordered" evidence="5">
    <location>
        <begin position="833"/>
        <end position="865"/>
    </location>
</feature>
<feature type="compositionally biased region" description="Basic and acidic residues" evidence="5">
    <location>
        <begin position="57"/>
        <end position="71"/>
    </location>
</feature>
<reference evidence="8" key="1">
    <citation type="submission" date="2020-01" db="EMBL/GenBank/DDBJ databases">
        <authorList>
            <consortium name="DOE Joint Genome Institute"/>
            <person name="Haridas S."/>
            <person name="Albert R."/>
            <person name="Binder M."/>
            <person name="Bloem J."/>
            <person name="Labutti K."/>
            <person name="Salamov A."/>
            <person name="Andreopoulos B."/>
            <person name="Baker S.E."/>
            <person name="Barry K."/>
            <person name="Bills G."/>
            <person name="Bluhm B.H."/>
            <person name="Cannon C."/>
            <person name="Castanera R."/>
            <person name="Culley D.E."/>
            <person name="Daum C."/>
            <person name="Ezra D."/>
            <person name="Gonzalez J.B."/>
            <person name="Henrissat B."/>
            <person name="Kuo A."/>
            <person name="Liang C."/>
            <person name="Lipzen A."/>
            <person name="Lutzoni F."/>
            <person name="Magnuson J."/>
            <person name="Mondo S."/>
            <person name="Nolan M."/>
            <person name="Ohm R."/>
            <person name="Pangilinan J."/>
            <person name="Park H.-J."/>
            <person name="Ramirez L."/>
            <person name="Alfaro M."/>
            <person name="Sun H."/>
            <person name="Tritt A."/>
            <person name="Yoshinaga Y."/>
            <person name="Zwiers L.-H."/>
            <person name="Turgeon B.G."/>
            <person name="Goodwin S.B."/>
            <person name="Spatafora J.W."/>
            <person name="Crous P.W."/>
            <person name="Grigoriev I.V."/>
        </authorList>
    </citation>
    <scope>NUCLEOTIDE SEQUENCE</scope>
    <source>
        <strain evidence="8">P77</strain>
    </source>
</reference>
<comment type="function">
    <text evidence="4">Component of the exocyst complex involved in the docking of exocytic vesicles with fusion sites on the plasma membrane.</text>
</comment>
<dbReference type="GO" id="GO:0006612">
    <property type="term" value="P:protein targeting to membrane"/>
    <property type="evidence" value="ECO:0007669"/>
    <property type="project" value="UniProtKB-UniRule"/>
</dbReference>
<dbReference type="InterPro" id="IPR048630">
    <property type="entry name" value="Sec8_M"/>
</dbReference>
<feature type="region of interest" description="Disordered" evidence="5">
    <location>
        <begin position="1"/>
        <end position="104"/>
    </location>
</feature>
<feature type="compositionally biased region" description="Polar residues" evidence="5">
    <location>
        <begin position="1"/>
        <end position="16"/>
    </location>
</feature>
<evidence type="ECO:0000256" key="4">
    <source>
        <dbReference type="RuleBase" id="RU367079"/>
    </source>
</evidence>
<dbReference type="PANTHER" id="PTHR14146:SF0">
    <property type="entry name" value="EXOCYST COMPLEX COMPONENT 4"/>
    <property type="match status" value="1"/>
</dbReference>
<feature type="domain" description="Exocyst complex component Sec8 middle helical bundle" evidence="7">
    <location>
        <begin position="363"/>
        <end position="615"/>
    </location>
</feature>
<evidence type="ECO:0000259" key="7">
    <source>
        <dbReference type="Pfam" id="PF20652"/>
    </source>
</evidence>
<dbReference type="GO" id="GO:0006893">
    <property type="term" value="P:Golgi to plasma membrane transport"/>
    <property type="evidence" value="ECO:0007669"/>
    <property type="project" value="TreeGrafter"/>
</dbReference>
<keyword evidence="2 4" id="KW-0268">Exocytosis</keyword>
<dbReference type="InterPro" id="IPR039682">
    <property type="entry name" value="Sec8/EXOC4"/>
</dbReference>
<gene>
    <name evidence="8" type="ORF">BDW02DRAFT_586356</name>
</gene>
<dbReference type="InterPro" id="IPR007191">
    <property type="entry name" value="Sec8_exocyst_N"/>
</dbReference>
<feature type="compositionally biased region" description="Polar residues" evidence="5">
    <location>
        <begin position="838"/>
        <end position="860"/>
    </location>
</feature>
<feature type="compositionally biased region" description="Gly residues" evidence="5">
    <location>
        <begin position="73"/>
        <end position="85"/>
    </location>
</feature>
<dbReference type="PANTHER" id="PTHR14146">
    <property type="entry name" value="EXOCYST COMPLEX COMPONENT 4"/>
    <property type="match status" value="1"/>
</dbReference>
<dbReference type="Pfam" id="PF20652">
    <property type="entry name" value="Sec8_C"/>
    <property type="match status" value="1"/>
</dbReference>
<proteinExistence type="inferred from homology"/>
<dbReference type="GO" id="GO:0006904">
    <property type="term" value="P:vesicle docking involved in exocytosis"/>
    <property type="evidence" value="ECO:0007669"/>
    <property type="project" value="InterPro"/>
</dbReference>
<evidence type="ECO:0000313" key="8">
    <source>
        <dbReference type="EMBL" id="KAF1837900.1"/>
    </source>
</evidence>
<evidence type="ECO:0000256" key="2">
    <source>
        <dbReference type="ARBA" id="ARBA00022483"/>
    </source>
</evidence>
<organism evidence="8 9">
    <name type="scientific">Decorospora gaudefroyi</name>
    <dbReference type="NCBI Taxonomy" id="184978"/>
    <lineage>
        <taxon>Eukaryota</taxon>
        <taxon>Fungi</taxon>
        <taxon>Dikarya</taxon>
        <taxon>Ascomycota</taxon>
        <taxon>Pezizomycotina</taxon>
        <taxon>Dothideomycetes</taxon>
        <taxon>Pleosporomycetidae</taxon>
        <taxon>Pleosporales</taxon>
        <taxon>Pleosporineae</taxon>
        <taxon>Pleosporaceae</taxon>
        <taxon>Decorospora</taxon>
    </lineage>
</organism>
<dbReference type="AlphaFoldDB" id="A0A6A5KP33"/>
<dbReference type="GO" id="GO:0090522">
    <property type="term" value="P:vesicle tethering involved in exocytosis"/>
    <property type="evidence" value="ECO:0007669"/>
    <property type="project" value="UniProtKB-UniRule"/>
</dbReference>
<evidence type="ECO:0000259" key="6">
    <source>
        <dbReference type="Pfam" id="PF04048"/>
    </source>
</evidence>